<dbReference type="Proteomes" id="UP000625780">
    <property type="component" value="Unassembled WGS sequence"/>
</dbReference>
<dbReference type="Gene3D" id="3.30.530.20">
    <property type="match status" value="1"/>
</dbReference>
<gene>
    <name evidence="1" type="ORF">GCM10011361_20130</name>
</gene>
<dbReference type="EMBL" id="BMFH01000001">
    <property type="protein sequence ID" value="GGD53415.1"/>
    <property type="molecule type" value="Genomic_DNA"/>
</dbReference>
<dbReference type="InterPro" id="IPR023393">
    <property type="entry name" value="START-like_dom_sf"/>
</dbReference>
<reference evidence="2" key="1">
    <citation type="journal article" date="2019" name="Int. J. Syst. Evol. Microbiol.">
        <title>The Global Catalogue of Microorganisms (GCM) 10K type strain sequencing project: providing services to taxonomists for standard genome sequencing and annotation.</title>
        <authorList>
            <consortium name="The Broad Institute Genomics Platform"/>
            <consortium name="The Broad Institute Genome Sequencing Center for Infectious Disease"/>
            <person name="Wu L."/>
            <person name="Ma J."/>
        </authorList>
    </citation>
    <scope>NUCLEOTIDE SEQUENCE [LARGE SCALE GENOMIC DNA]</scope>
    <source>
        <strain evidence="2">CGMCC 1.12606</strain>
    </source>
</reference>
<proteinExistence type="predicted"/>
<organism evidence="1 2">
    <name type="scientific">Muriicola marianensis</name>
    <dbReference type="NCBI Taxonomy" id="1324801"/>
    <lineage>
        <taxon>Bacteria</taxon>
        <taxon>Pseudomonadati</taxon>
        <taxon>Bacteroidota</taxon>
        <taxon>Flavobacteriia</taxon>
        <taxon>Flavobacteriales</taxon>
        <taxon>Flavobacteriaceae</taxon>
        <taxon>Muriicola</taxon>
    </lineage>
</organism>
<evidence type="ECO:0000313" key="1">
    <source>
        <dbReference type="EMBL" id="GGD53415.1"/>
    </source>
</evidence>
<evidence type="ECO:0008006" key="3">
    <source>
        <dbReference type="Google" id="ProtNLM"/>
    </source>
</evidence>
<comment type="caution">
    <text evidence="1">The sequence shown here is derived from an EMBL/GenBank/DDBJ whole genome shotgun (WGS) entry which is preliminary data.</text>
</comment>
<accession>A0ABQ1R0T1</accession>
<name>A0ABQ1R0T1_9FLAO</name>
<sequence>MVMKKLNRLQFHVDIKADKSTIWNALWDADSYRDWAGVFYEGSYAVTDGWKEGSTVNFLNPDKNGIYSTVETHIPNKLIKFRHIGNVVGGEQQPLDDDTKKWTGSSEQYSLIEGQGYNTLRVDIDIMDEHLDYMKETFPRALQRIKDNCG</sequence>
<keyword evidence="2" id="KW-1185">Reference proteome</keyword>
<evidence type="ECO:0000313" key="2">
    <source>
        <dbReference type="Proteomes" id="UP000625780"/>
    </source>
</evidence>
<dbReference type="SUPFAM" id="SSF55961">
    <property type="entry name" value="Bet v1-like"/>
    <property type="match status" value="1"/>
</dbReference>
<protein>
    <recommendedName>
        <fullName evidence="3">SRPBCC domain-containing protein</fullName>
    </recommendedName>
</protein>